<reference evidence="8 9" key="2">
    <citation type="submission" date="2020-02" db="EMBL/GenBank/DDBJ databases">
        <title>Genome sequences of Thiorhodococcus mannitoliphagus and Thiorhodococcus minor, purple sulfur photosynthetic bacteria in the gammaproteobacterial family, Chromatiaceae.</title>
        <authorList>
            <person name="Aviles F.A."/>
            <person name="Meyer T.E."/>
            <person name="Kyndt J.A."/>
        </authorList>
    </citation>
    <scope>NUCLEOTIDE SEQUENCE [LARGE SCALE GENOMIC DNA]</scope>
    <source>
        <strain evidence="8 9">DSM 18266</strain>
    </source>
</reference>
<evidence type="ECO:0000256" key="1">
    <source>
        <dbReference type="ARBA" id="ARBA00002393"/>
    </source>
</evidence>
<dbReference type="InterPro" id="IPR008921">
    <property type="entry name" value="DNA_pol3_clamp-load_cplx_C"/>
</dbReference>
<dbReference type="Gene3D" id="1.10.3710.10">
    <property type="entry name" value="DNA polymerase III clamp loader subunits, C-terminal domain"/>
    <property type="match status" value="1"/>
</dbReference>
<keyword evidence="4" id="KW-0235">DNA replication</keyword>
<dbReference type="Proteomes" id="UP000471640">
    <property type="component" value="Unassembled WGS sequence"/>
</dbReference>
<dbReference type="AlphaFoldDB" id="A0A6P1DWK2"/>
<dbReference type="GO" id="GO:0005524">
    <property type="term" value="F:ATP binding"/>
    <property type="evidence" value="ECO:0007669"/>
    <property type="project" value="UniProtKB-KW"/>
</dbReference>
<dbReference type="GO" id="GO:0003677">
    <property type="term" value="F:DNA binding"/>
    <property type="evidence" value="ECO:0007669"/>
    <property type="project" value="InterPro"/>
</dbReference>
<evidence type="ECO:0000256" key="5">
    <source>
        <dbReference type="ARBA" id="ARBA00022741"/>
    </source>
</evidence>
<dbReference type="SUPFAM" id="SSF48019">
    <property type="entry name" value="post-AAA+ oligomerization domain-like"/>
    <property type="match status" value="1"/>
</dbReference>
<feature type="domain" description="AAA+ ATPase" evidence="7">
    <location>
        <begin position="43"/>
        <end position="160"/>
    </location>
</feature>
<name>A0A6P1DWK2_9GAMM</name>
<keyword evidence="6" id="KW-0067">ATP-binding</keyword>
<evidence type="ECO:0000256" key="4">
    <source>
        <dbReference type="ARBA" id="ARBA00022705"/>
    </source>
</evidence>
<evidence type="ECO:0000256" key="6">
    <source>
        <dbReference type="ARBA" id="ARBA00022840"/>
    </source>
</evidence>
<keyword evidence="9" id="KW-1185">Reference proteome</keyword>
<dbReference type="GO" id="GO:0016887">
    <property type="term" value="F:ATP hydrolysis activity"/>
    <property type="evidence" value="ECO:0007669"/>
    <property type="project" value="InterPro"/>
</dbReference>
<dbReference type="RefSeq" id="WP_164653059.1">
    <property type="nucleotide sequence ID" value="NZ_JAAIJR010000020.1"/>
</dbReference>
<dbReference type="InterPro" id="IPR003593">
    <property type="entry name" value="AAA+_ATPase"/>
</dbReference>
<dbReference type="InterPro" id="IPR051314">
    <property type="entry name" value="AAA_ATPase_RarA/MGS1/WRNIP1"/>
</dbReference>
<dbReference type="Pfam" id="PF16193">
    <property type="entry name" value="AAA_assoc_2"/>
    <property type="match status" value="1"/>
</dbReference>
<dbReference type="Pfam" id="PF00004">
    <property type="entry name" value="AAA"/>
    <property type="match status" value="1"/>
</dbReference>
<dbReference type="CDD" id="cd00009">
    <property type="entry name" value="AAA"/>
    <property type="match status" value="1"/>
</dbReference>
<dbReference type="InterPro" id="IPR027417">
    <property type="entry name" value="P-loop_NTPase"/>
</dbReference>
<evidence type="ECO:0000256" key="2">
    <source>
        <dbReference type="ARBA" id="ARBA00008959"/>
    </source>
</evidence>
<organism evidence="8 9">
    <name type="scientific">Thiorhodococcus mannitoliphagus</name>
    <dbReference type="NCBI Taxonomy" id="329406"/>
    <lineage>
        <taxon>Bacteria</taxon>
        <taxon>Pseudomonadati</taxon>
        <taxon>Pseudomonadota</taxon>
        <taxon>Gammaproteobacteria</taxon>
        <taxon>Chromatiales</taxon>
        <taxon>Chromatiaceae</taxon>
        <taxon>Thiorhodococcus</taxon>
    </lineage>
</organism>
<gene>
    <name evidence="8" type="ORF">G3480_06955</name>
</gene>
<dbReference type="FunFam" id="1.20.272.10:FF:000001">
    <property type="entry name" value="Putative AAA family ATPase"/>
    <property type="match status" value="1"/>
</dbReference>
<comment type="similarity">
    <text evidence="2">Belongs to the AAA ATPase family. RarA/MGS1/WRNIP1 subfamily.</text>
</comment>
<dbReference type="FunFam" id="3.40.50.300:FF:000137">
    <property type="entry name" value="Replication-associated recombination protein A"/>
    <property type="match status" value="1"/>
</dbReference>
<proteinExistence type="inferred from homology"/>
<dbReference type="SUPFAM" id="SSF52540">
    <property type="entry name" value="P-loop containing nucleoside triphosphate hydrolases"/>
    <property type="match status" value="1"/>
</dbReference>
<dbReference type="GO" id="GO:0008047">
    <property type="term" value="F:enzyme activator activity"/>
    <property type="evidence" value="ECO:0007669"/>
    <property type="project" value="TreeGrafter"/>
</dbReference>
<keyword evidence="5" id="KW-0547">Nucleotide-binding</keyword>
<dbReference type="EMBL" id="JAAIJR010000020">
    <property type="protein sequence ID" value="NEX20054.1"/>
    <property type="molecule type" value="Genomic_DNA"/>
</dbReference>
<dbReference type="PANTHER" id="PTHR13779:SF7">
    <property type="entry name" value="ATPASE WRNIP1"/>
    <property type="match status" value="1"/>
</dbReference>
<dbReference type="CDD" id="cd18139">
    <property type="entry name" value="HLD_clamp_RarA"/>
    <property type="match status" value="1"/>
</dbReference>
<dbReference type="GO" id="GO:0000731">
    <property type="term" value="P:DNA synthesis involved in DNA repair"/>
    <property type="evidence" value="ECO:0007669"/>
    <property type="project" value="TreeGrafter"/>
</dbReference>
<sequence>MISAPQDAPLADRLRPTSLDGFAGQSHLVAPGKPLRQAIDSGRLHSMIFWGPPGTGKTTLARLVSNQSGAHFLTLSAVLAGVKEIREAVAEAKAVRQMEGRGTALFIDEVHRFNKSQQDAFLPHVENGTLTFIGATTENPSFSLNNALLSRARVYVLKSLTEDDLVSVLRRGLTDADQGLGGAGLELDEDAARLLATAADGDARRALNLLELATQLVPEGRIDLSIAVEVSSATLRRFDKGGDAFYDQISALHKSVRGSSPDAALYWLARMIDGGCDPLYIARRLVRMASEDIGNADPRALDLALNAWHTQERLGSPEGELALAQATVYLACAAKSNAVYKAWGAAQADARGAGSLDVPIHLRNAPTKLMKELGHGRAYRYAHDEPEAYAAGERYFPEDLGERRYYDPVDRGLEIRIQEKLEHLKALDRAAGKG</sequence>
<dbReference type="Pfam" id="PF12002">
    <property type="entry name" value="MgsA_C"/>
    <property type="match status" value="1"/>
</dbReference>
<comment type="function">
    <text evidence="1">DNA-dependent ATPase that plays important roles in cellular responses to stalled DNA replication processes.</text>
</comment>
<dbReference type="Gene3D" id="1.20.272.10">
    <property type="match status" value="1"/>
</dbReference>
<evidence type="ECO:0000313" key="8">
    <source>
        <dbReference type="EMBL" id="NEX20054.1"/>
    </source>
</evidence>
<dbReference type="InterPro" id="IPR021886">
    <property type="entry name" value="MgsA_C"/>
</dbReference>
<protein>
    <recommendedName>
        <fullName evidence="3">Replication-associated recombination protein A</fullName>
    </recommendedName>
</protein>
<dbReference type="InterPro" id="IPR003959">
    <property type="entry name" value="ATPase_AAA_core"/>
</dbReference>
<accession>A0A6P1DWK2</accession>
<evidence type="ECO:0000313" key="9">
    <source>
        <dbReference type="Proteomes" id="UP000471640"/>
    </source>
</evidence>
<dbReference type="GO" id="GO:0006261">
    <property type="term" value="P:DNA-templated DNA replication"/>
    <property type="evidence" value="ECO:0007669"/>
    <property type="project" value="TreeGrafter"/>
</dbReference>
<dbReference type="InterPro" id="IPR032423">
    <property type="entry name" value="AAA_assoc_2"/>
</dbReference>
<dbReference type="Gene3D" id="1.10.8.60">
    <property type="match status" value="1"/>
</dbReference>
<dbReference type="GO" id="GO:0017116">
    <property type="term" value="F:single-stranded DNA helicase activity"/>
    <property type="evidence" value="ECO:0007669"/>
    <property type="project" value="TreeGrafter"/>
</dbReference>
<dbReference type="PANTHER" id="PTHR13779">
    <property type="entry name" value="WERNER HELICASE-INTERACTING PROTEIN 1 FAMILY MEMBER"/>
    <property type="match status" value="1"/>
</dbReference>
<dbReference type="FunFam" id="1.10.8.60:FF:000029">
    <property type="entry name" value="Replication-associated recombination protein A"/>
    <property type="match status" value="1"/>
</dbReference>
<dbReference type="Gene3D" id="3.40.50.300">
    <property type="entry name" value="P-loop containing nucleotide triphosphate hydrolases"/>
    <property type="match status" value="1"/>
</dbReference>
<evidence type="ECO:0000259" key="7">
    <source>
        <dbReference type="SMART" id="SM00382"/>
    </source>
</evidence>
<evidence type="ECO:0000256" key="3">
    <source>
        <dbReference type="ARBA" id="ARBA00020776"/>
    </source>
</evidence>
<dbReference type="SMART" id="SM00382">
    <property type="entry name" value="AAA"/>
    <property type="match status" value="1"/>
</dbReference>
<comment type="caution">
    <text evidence="8">The sequence shown here is derived from an EMBL/GenBank/DDBJ whole genome shotgun (WGS) entry which is preliminary data.</text>
</comment>
<reference evidence="9" key="1">
    <citation type="journal article" date="2020" name="Microbiol. Resour. Announc.">
        <title>Draft Genome Sequences of Thiorhodococcus mannitoliphagus and Thiorhodococcus minor, Purple Sulfur Photosynthetic Bacteria in the Gammaproteobacterial Family Chromatiaceae.</title>
        <authorList>
            <person name="Aviles F.A."/>
            <person name="Meyer T.E."/>
            <person name="Kyndt J.A."/>
        </authorList>
    </citation>
    <scope>NUCLEOTIDE SEQUENCE [LARGE SCALE GENOMIC DNA]</scope>
    <source>
        <strain evidence="9">DSM 18266</strain>
    </source>
</reference>